<reference evidence="2 3" key="1">
    <citation type="journal article" date="2024" name="G3 (Bethesda)">
        <title>Genome assembly of Hibiscus sabdariffa L. provides insights into metabolisms of medicinal natural products.</title>
        <authorList>
            <person name="Kim T."/>
        </authorList>
    </citation>
    <scope>NUCLEOTIDE SEQUENCE [LARGE SCALE GENOMIC DNA]</scope>
    <source>
        <strain evidence="2">TK-2024</strain>
        <tissue evidence="2">Old leaves</tissue>
    </source>
</reference>
<proteinExistence type="predicted"/>
<comment type="caution">
    <text evidence="2">The sequence shown here is derived from an EMBL/GenBank/DDBJ whole genome shotgun (WGS) entry which is preliminary data.</text>
</comment>
<dbReference type="PANTHER" id="PTHR14942:SF2">
    <property type="entry name" value="UBIQUITIN-LIKE SUPERFAMILY PROTEIN"/>
    <property type="match status" value="1"/>
</dbReference>
<dbReference type="Proteomes" id="UP001472677">
    <property type="component" value="Unassembled WGS sequence"/>
</dbReference>
<dbReference type="InterPro" id="IPR029071">
    <property type="entry name" value="Ubiquitin-like_domsf"/>
</dbReference>
<dbReference type="InterPro" id="IPR039690">
    <property type="entry name" value="SNRNP25"/>
</dbReference>
<evidence type="ECO:0000259" key="1">
    <source>
        <dbReference type="Pfam" id="PF18036"/>
    </source>
</evidence>
<sequence length="177" mass="20088">MLGVEVEENSTSEKTLTLQSPAVDNDSSWKTFHYSKLPEETLRLSIRKLDSSSFDVEVLKSATIADLKLGVQNVFDHLPNHGPDKISWGHVWGHFCLCYGDQKLVQDTDLIVNYGIKDSDQLHFIRHVSSCTNSKKIPKSKDTVPRDHSYQVLVGEGEDDYEGTERRELCSLMVLMF</sequence>
<name>A0ABR2CUI4_9ROSI</name>
<dbReference type="SUPFAM" id="SSF54236">
    <property type="entry name" value="Ubiquitin-like"/>
    <property type="match status" value="1"/>
</dbReference>
<evidence type="ECO:0000313" key="2">
    <source>
        <dbReference type="EMBL" id="KAK8523445.1"/>
    </source>
</evidence>
<dbReference type="EMBL" id="JBBPBM010000043">
    <property type="protein sequence ID" value="KAK8523445.1"/>
    <property type="molecule type" value="Genomic_DNA"/>
</dbReference>
<dbReference type="InterPro" id="IPR040610">
    <property type="entry name" value="SNRNP25_ubiquitin"/>
</dbReference>
<organism evidence="2 3">
    <name type="scientific">Hibiscus sabdariffa</name>
    <name type="common">roselle</name>
    <dbReference type="NCBI Taxonomy" id="183260"/>
    <lineage>
        <taxon>Eukaryota</taxon>
        <taxon>Viridiplantae</taxon>
        <taxon>Streptophyta</taxon>
        <taxon>Embryophyta</taxon>
        <taxon>Tracheophyta</taxon>
        <taxon>Spermatophyta</taxon>
        <taxon>Magnoliopsida</taxon>
        <taxon>eudicotyledons</taxon>
        <taxon>Gunneridae</taxon>
        <taxon>Pentapetalae</taxon>
        <taxon>rosids</taxon>
        <taxon>malvids</taxon>
        <taxon>Malvales</taxon>
        <taxon>Malvaceae</taxon>
        <taxon>Malvoideae</taxon>
        <taxon>Hibiscus</taxon>
    </lineage>
</organism>
<evidence type="ECO:0000313" key="3">
    <source>
        <dbReference type="Proteomes" id="UP001472677"/>
    </source>
</evidence>
<feature type="domain" description="SNRNP25 ubiquitin-like" evidence="1">
    <location>
        <begin position="42"/>
        <end position="128"/>
    </location>
</feature>
<dbReference type="CDD" id="cd17058">
    <property type="entry name" value="Ubl_SNRNP25"/>
    <property type="match status" value="1"/>
</dbReference>
<gene>
    <name evidence="2" type="ORF">V6N12_047965</name>
</gene>
<accession>A0ABR2CUI4</accession>
<protein>
    <recommendedName>
        <fullName evidence="1">SNRNP25 ubiquitin-like domain-containing protein</fullName>
    </recommendedName>
</protein>
<dbReference type="PANTHER" id="PTHR14942">
    <property type="entry name" value="U11/U12 SMALL NUCLEAR RIBONUCLEOPROTEIN 25 KDA PROTEIN"/>
    <property type="match status" value="1"/>
</dbReference>
<dbReference type="Gene3D" id="3.10.20.90">
    <property type="entry name" value="Phosphatidylinositol 3-kinase Catalytic Subunit, Chain A, domain 1"/>
    <property type="match status" value="1"/>
</dbReference>
<dbReference type="Pfam" id="PF18036">
    <property type="entry name" value="Ubiquitin_4"/>
    <property type="match status" value="1"/>
</dbReference>
<keyword evidence="3" id="KW-1185">Reference proteome</keyword>